<keyword evidence="1" id="KW-0472">Membrane</keyword>
<evidence type="ECO:0000256" key="1">
    <source>
        <dbReference type="SAM" id="Phobius"/>
    </source>
</evidence>
<gene>
    <name evidence="2" type="ORF">L9F63_010292</name>
</gene>
<organism evidence="2 3">
    <name type="scientific">Diploptera punctata</name>
    <name type="common">Pacific beetle cockroach</name>
    <dbReference type="NCBI Taxonomy" id="6984"/>
    <lineage>
        <taxon>Eukaryota</taxon>
        <taxon>Metazoa</taxon>
        <taxon>Ecdysozoa</taxon>
        <taxon>Arthropoda</taxon>
        <taxon>Hexapoda</taxon>
        <taxon>Insecta</taxon>
        <taxon>Pterygota</taxon>
        <taxon>Neoptera</taxon>
        <taxon>Polyneoptera</taxon>
        <taxon>Dictyoptera</taxon>
        <taxon>Blattodea</taxon>
        <taxon>Blaberoidea</taxon>
        <taxon>Blaberidae</taxon>
        <taxon>Diplopterinae</taxon>
        <taxon>Diploptera</taxon>
    </lineage>
</organism>
<keyword evidence="1" id="KW-0812">Transmembrane</keyword>
<name>A0AAD8AHE4_DIPPU</name>
<feature type="transmembrane region" description="Helical" evidence="1">
    <location>
        <begin position="82"/>
        <end position="102"/>
    </location>
</feature>
<sequence length="133" mass="15412">VKLTSHCLLWMFIIFCGETLAHIWTIFCIINMAILLGLIFVVRLSRTFALSNLLPSSVKLLFLKFLIRNLVAVNHIPRSEELISSMIYIALYVYTSPVTLAIRLKWLNLYRAADFIRMLIYVLFRPLSFLSVS</sequence>
<proteinExistence type="predicted"/>
<reference evidence="2" key="2">
    <citation type="submission" date="2023-05" db="EMBL/GenBank/DDBJ databases">
        <authorList>
            <person name="Fouks B."/>
        </authorList>
    </citation>
    <scope>NUCLEOTIDE SEQUENCE</scope>
    <source>
        <strain evidence="2">Stay&amp;Tobe</strain>
        <tissue evidence="2">Testes</tissue>
    </source>
</reference>
<accession>A0AAD8AHE4</accession>
<protein>
    <submittedName>
        <fullName evidence="2">Uncharacterized protein</fullName>
    </submittedName>
</protein>
<evidence type="ECO:0000313" key="2">
    <source>
        <dbReference type="EMBL" id="KAJ9599208.1"/>
    </source>
</evidence>
<comment type="caution">
    <text evidence="2">The sequence shown here is derived from an EMBL/GenBank/DDBJ whole genome shotgun (WGS) entry which is preliminary data.</text>
</comment>
<feature type="transmembrane region" description="Helical" evidence="1">
    <location>
        <begin position="20"/>
        <end position="42"/>
    </location>
</feature>
<keyword evidence="3" id="KW-1185">Reference proteome</keyword>
<dbReference type="AlphaFoldDB" id="A0AAD8AHE4"/>
<feature type="transmembrane region" description="Helical" evidence="1">
    <location>
        <begin position="49"/>
        <end position="67"/>
    </location>
</feature>
<evidence type="ECO:0000313" key="3">
    <source>
        <dbReference type="Proteomes" id="UP001233999"/>
    </source>
</evidence>
<dbReference type="EMBL" id="JASPKZ010000827">
    <property type="protein sequence ID" value="KAJ9599208.1"/>
    <property type="molecule type" value="Genomic_DNA"/>
</dbReference>
<feature type="non-terminal residue" evidence="2">
    <location>
        <position position="1"/>
    </location>
</feature>
<keyword evidence="1" id="KW-1133">Transmembrane helix</keyword>
<feature type="non-terminal residue" evidence="2">
    <location>
        <position position="133"/>
    </location>
</feature>
<dbReference type="Proteomes" id="UP001233999">
    <property type="component" value="Unassembled WGS sequence"/>
</dbReference>
<reference evidence="2" key="1">
    <citation type="journal article" date="2023" name="IScience">
        <title>Live-bearing cockroach genome reveals convergent evolutionary mechanisms linked to viviparity in insects and beyond.</title>
        <authorList>
            <person name="Fouks B."/>
            <person name="Harrison M.C."/>
            <person name="Mikhailova A.A."/>
            <person name="Marchal E."/>
            <person name="English S."/>
            <person name="Carruthers M."/>
            <person name="Jennings E.C."/>
            <person name="Chiamaka E.L."/>
            <person name="Frigard R.A."/>
            <person name="Pippel M."/>
            <person name="Attardo G.M."/>
            <person name="Benoit J.B."/>
            <person name="Bornberg-Bauer E."/>
            <person name="Tobe S.S."/>
        </authorList>
    </citation>
    <scope>NUCLEOTIDE SEQUENCE</scope>
    <source>
        <strain evidence="2">Stay&amp;Tobe</strain>
    </source>
</reference>